<accession>A0A9P7MVP2</accession>
<feature type="signal peptide" evidence="1">
    <location>
        <begin position="1"/>
        <end position="19"/>
    </location>
</feature>
<feature type="chain" id="PRO_5040277308" evidence="1">
    <location>
        <begin position="20"/>
        <end position="210"/>
    </location>
</feature>
<evidence type="ECO:0000313" key="4">
    <source>
        <dbReference type="Proteomes" id="UP000742024"/>
    </source>
</evidence>
<protein>
    <submittedName>
        <fullName evidence="3">Uncharacterized protein</fullName>
    </submittedName>
</protein>
<gene>
    <name evidence="3" type="ORF">E4U56_005890</name>
    <name evidence="2" type="ORF">E4U57_004070</name>
</gene>
<name>A0A9P7MVP2_9HYPO</name>
<sequence>MEIIKAILFLGVVSSNVFAIEAPISGYDVEKLDRNVHLDSRDGGDSPITFGGTIEEGTSKAKNLNSRWARDLEMRKALPDNEPPQPRCTATQEWPCKVDCINNRLGPWYDADLLFVREGFDYLMKHSGKPKLGPGPGKCERVSCSYHASIWWCNKSPEPKELPSFKEIVRIARTILDDCIRFDGEPSDWVGGQAFLEDWSVIIRQDRENC</sequence>
<dbReference type="EMBL" id="SRPR01000030">
    <property type="protein sequence ID" value="KAG5965487.1"/>
    <property type="molecule type" value="Genomic_DNA"/>
</dbReference>
<comment type="caution">
    <text evidence="3">The sequence shown here is derived from an EMBL/GenBank/DDBJ whole genome shotgun (WGS) entry which is preliminary data.</text>
</comment>
<organism evidence="3 5">
    <name type="scientific">Claviceps arundinis</name>
    <dbReference type="NCBI Taxonomy" id="1623583"/>
    <lineage>
        <taxon>Eukaryota</taxon>
        <taxon>Fungi</taxon>
        <taxon>Dikarya</taxon>
        <taxon>Ascomycota</taxon>
        <taxon>Pezizomycotina</taxon>
        <taxon>Sordariomycetes</taxon>
        <taxon>Hypocreomycetidae</taxon>
        <taxon>Hypocreales</taxon>
        <taxon>Clavicipitaceae</taxon>
        <taxon>Claviceps</taxon>
    </lineage>
</organism>
<dbReference type="Proteomes" id="UP000742024">
    <property type="component" value="Unassembled WGS sequence"/>
</dbReference>
<dbReference type="AlphaFoldDB" id="A0A9P7MVP2"/>
<evidence type="ECO:0000313" key="5">
    <source>
        <dbReference type="Proteomes" id="UP000784919"/>
    </source>
</evidence>
<evidence type="ECO:0000313" key="2">
    <source>
        <dbReference type="EMBL" id="KAG5965487.1"/>
    </source>
</evidence>
<dbReference type="PANTHER" id="PTHR35605">
    <property type="entry name" value="ECP2 EFFECTOR PROTEIN DOMAIN-CONTAINING PROTEIN-RELATED"/>
    <property type="match status" value="1"/>
</dbReference>
<evidence type="ECO:0000313" key="3">
    <source>
        <dbReference type="EMBL" id="KAG5972562.1"/>
    </source>
</evidence>
<dbReference type="EMBL" id="SRPS01000044">
    <property type="protein sequence ID" value="KAG5972562.1"/>
    <property type="molecule type" value="Genomic_DNA"/>
</dbReference>
<dbReference type="OrthoDB" id="3552888at2759"/>
<keyword evidence="1" id="KW-0732">Signal</keyword>
<dbReference type="Proteomes" id="UP000784919">
    <property type="component" value="Unassembled WGS sequence"/>
</dbReference>
<proteinExistence type="predicted"/>
<evidence type="ECO:0000256" key="1">
    <source>
        <dbReference type="SAM" id="SignalP"/>
    </source>
</evidence>
<reference evidence="3 4" key="1">
    <citation type="journal article" date="2020" name="bioRxiv">
        <title>Whole genome comparisons of ergot fungi reveals the divergence and evolution of species within the genus Claviceps are the result of varying mechanisms driving genome evolution and host range expansion.</title>
        <authorList>
            <person name="Wyka S.A."/>
            <person name="Mondo S.J."/>
            <person name="Liu M."/>
            <person name="Dettman J."/>
            <person name="Nalam V."/>
            <person name="Broders K.D."/>
        </authorList>
    </citation>
    <scope>NUCLEOTIDE SEQUENCE</scope>
    <source>
        <strain evidence="3">CCC 1102</strain>
        <strain evidence="2 4">LM583</strain>
    </source>
</reference>
<dbReference type="PANTHER" id="PTHR35605:SF1">
    <property type="entry name" value="ECP2 EFFECTOR PROTEIN DOMAIN-CONTAINING PROTEIN-RELATED"/>
    <property type="match status" value="1"/>
</dbReference>
<keyword evidence="4" id="KW-1185">Reference proteome</keyword>